<feature type="region of interest" description="Disordered" evidence="1">
    <location>
        <begin position="1"/>
        <end position="31"/>
    </location>
</feature>
<reference evidence="2" key="1">
    <citation type="journal article" date="2019" name="Sci. Rep.">
        <title>Draft genome of Tanacetum cinerariifolium, the natural source of mosquito coil.</title>
        <authorList>
            <person name="Yamashiro T."/>
            <person name="Shiraishi A."/>
            <person name="Satake H."/>
            <person name="Nakayama K."/>
        </authorList>
    </citation>
    <scope>NUCLEOTIDE SEQUENCE</scope>
</reference>
<protein>
    <submittedName>
        <fullName evidence="2">Uncharacterized protein</fullName>
    </submittedName>
</protein>
<evidence type="ECO:0000313" key="2">
    <source>
        <dbReference type="EMBL" id="GFD15725.1"/>
    </source>
</evidence>
<sequence>HYPQPSTTSPSTYVQPHSADTTQLDSGLSPTDNLIENLTNTLALLTQSYKTYLPQTNNQLRTSSNPRNQATIQDGKVVVQNVQGRQNRGHGNNARGAGGYGGAQNRVG</sequence>
<evidence type="ECO:0000256" key="1">
    <source>
        <dbReference type="SAM" id="MobiDB-lite"/>
    </source>
</evidence>
<name>A0A699TXP8_TANCI</name>
<gene>
    <name evidence="2" type="ORF">Tci_887694</name>
</gene>
<feature type="compositionally biased region" description="Low complexity" evidence="1">
    <location>
        <begin position="84"/>
        <end position="95"/>
    </location>
</feature>
<accession>A0A699TXP8</accession>
<proteinExistence type="predicted"/>
<dbReference type="EMBL" id="BKCJ011288493">
    <property type="protein sequence ID" value="GFD15725.1"/>
    <property type="molecule type" value="Genomic_DNA"/>
</dbReference>
<feature type="non-terminal residue" evidence="2">
    <location>
        <position position="108"/>
    </location>
</feature>
<feature type="region of interest" description="Disordered" evidence="1">
    <location>
        <begin position="84"/>
        <end position="108"/>
    </location>
</feature>
<organism evidence="2">
    <name type="scientific">Tanacetum cinerariifolium</name>
    <name type="common">Dalmatian daisy</name>
    <name type="synonym">Chrysanthemum cinerariifolium</name>
    <dbReference type="NCBI Taxonomy" id="118510"/>
    <lineage>
        <taxon>Eukaryota</taxon>
        <taxon>Viridiplantae</taxon>
        <taxon>Streptophyta</taxon>
        <taxon>Embryophyta</taxon>
        <taxon>Tracheophyta</taxon>
        <taxon>Spermatophyta</taxon>
        <taxon>Magnoliopsida</taxon>
        <taxon>eudicotyledons</taxon>
        <taxon>Gunneridae</taxon>
        <taxon>Pentapetalae</taxon>
        <taxon>asterids</taxon>
        <taxon>campanulids</taxon>
        <taxon>Asterales</taxon>
        <taxon>Asteraceae</taxon>
        <taxon>Asteroideae</taxon>
        <taxon>Anthemideae</taxon>
        <taxon>Anthemidinae</taxon>
        <taxon>Tanacetum</taxon>
    </lineage>
</organism>
<comment type="caution">
    <text evidence="2">The sequence shown here is derived from an EMBL/GenBank/DDBJ whole genome shotgun (WGS) entry which is preliminary data.</text>
</comment>
<dbReference type="AlphaFoldDB" id="A0A699TXP8"/>
<feature type="non-terminal residue" evidence="2">
    <location>
        <position position="1"/>
    </location>
</feature>